<dbReference type="SMART" id="SM00278">
    <property type="entry name" value="HhH1"/>
    <property type="match status" value="2"/>
</dbReference>
<organism evidence="2">
    <name type="scientific">marine metagenome</name>
    <dbReference type="NCBI Taxonomy" id="408172"/>
    <lineage>
        <taxon>unclassified sequences</taxon>
        <taxon>metagenomes</taxon>
        <taxon>ecological metagenomes</taxon>
    </lineage>
</organism>
<dbReference type="InterPro" id="IPR010994">
    <property type="entry name" value="RuvA_2-like"/>
</dbReference>
<dbReference type="AlphaFoldDB" id="A0A381SEF2"/>
<accession>A0A381SEF2</accession>
<dbReference type="NCBIfam" id="TIGR00426">
    <property type="entry name" value="competence protein ComEA helix-hairpin-helix repeat region"/>
    <property type="match status" value="1"/>
</dbReference>
<dbReference type="GO" id="GO:0015627">
    <property type="term" value="C:type II protein secretion system complex"/>
    <property type="evidence" value="ECO:0007669"/>
    <property type="project" value="TreeGrafter"/>
</dbReference>
<dbReference type="PANTHER" id="PTHR21180">
    <property type="entry name" value="ENDONUCLEASE/EXONUCLEASE/PHOSPHATASE FAMILY DOMAIN-CONTAINING PROTEIN 1"/>
    <property type="match status" value="1"/>
</dbReference>
<dbReference type="SUPFAM" id="SSF47781">
    <property type="entry name" value="RuvA domain 2-like"/>
    <property type="match status" value="1"/>
</dbReference>
<dbReference type="EMBL" id="UINC01002950">
    <property type="protein sequence ID" value="SVA01899.1"/>
    <property type="molecule type" value="Genomic_DNA"/>
</dbReference>
<feature type="domain" description="Helix-hairpin-helix DNA-binding motif class 1" evidence="1">
    <location>
        <begin position="94"/>
        <end position="113"/>
    </location>
</feature>
<evidence type="ECO:0000313" key="2">
    <source>
        <dbReference type="EMBL" id="SVA01899.1"/>
    </source>
</evidence>
<dbReference type="Pfam" id="PF12836">
    <property type="entry name" value="HHH_3"/>
    <property type="match status" value="1"/>
</dbReference>
<dbReference type="InterPro" id="IPR051675">
    <property type="entry name" value="Endo/Exo/Phosphatase_dom_1"/>
</dbReference>
<protein>
    <recommendedName>
        <fullName evidence="1">Helix-hairpin-helix DNA-binding motif class 1 domain-containing protein</fullName>
    </recommendedName>
</protein>
<proteinExistence type="predicted"/>
<feature type="non-terminal residue" evidence="2">
    <location>
        <position position="1"/>
    </location>
</feature>
<dbReference type="Gene3D" id="1.10.150.320">
    <property type="entry name" value="Photosystem II 12 kDa extrinsic protein"/>
    <property type="match status" value="1"/>
</dbReference>
<dbReference type="InterPro" id="IPR003583">
    <property type="entry name" value="Hlx-hairpin-Hlx_DNA-bd_motif"/>
</dbReference>
<reference evidence="2" key="1">
    <citation type="submission" date="2018-05" db="EMBL/GenBank/DDBJ databases">
        <authorList>
            <person name="Lanie J.A."/>
            <person name="Ng W.-L."/>
            <person name="Kazmierczak K.M."/>
            <person name="Andrzejewski T.M."/>
            <person name="Davidsen T.M."/>
            <person name="Wayne K.J."/>
            <person name="Tettelin H."/>
            <person name="Glass J.I."/>
            <person name="Rusch D."/>
            <person name="Podicherti R."/>
            <person name="Tsui H.-C.T."/>
            <person name="Winkler M.E."/>
        </authorList>
    </citation>
    <scope>NUCLEOTIDE SEQUENCE</scope>
</reference>
<feature type="domain" description="Helix-hairpin-helix DNA-binding motif class 1" evidence="1">
    <location>
        <begin position="64"/>
        <end position="83"/>
    </location>
</feature>
<dbReference type="GO" id="GO:0006281">
    <property type="term" value="P:DNA repair"/>
    <property type="evidence" value="ECO:0007669"/>
    <property type="project" value="InterPro"/>
</dbReference>
<evidence type="ECO:0000259" key="1">
    <source>
        <dbReference type="SMART" id="SM00278"/>
    </source>
</evidence>
<dbReference type="InterPro" id="IPR004509">
    <property type="entry name" value="Competence_ComEA_HhH"/>
</dbReference>
<dbReference type="GO" id="GO:0015628">
    <property type="term" value="P:protein secretion by the type II secretion system"/>
    <property type="evidence" value="ECO:0007669"/>
    <property type="project" value="TreeGrafter"/>
</dbReference>
<dbReference type="GO" id="GO:0003677">
    <property type="term" value="F:DNA binding"/>
    <property type="evidence" value="ECO:0007669"/>
    <property type="project" value="InterPro"/>
</dbReference>
<sequence length="117" mass="12679">VVIILASLFMLGMAVKVTKEHYNTGTDQITLIGSNADVVNFYAGLDEDDIESAGKVDINSAGIDELKSLPGIGEKTAEKIINKRNELGEFNTLEDLMLVSGIGSKTFKKLLSYIQIN</sequence>
<dbReference type="PANTHER" id="PTHR21180:SF32">
    <property type="entry name" value="ENDONUCLEASE_EXONUCLEASE_PHOSPHATASE FAMILY DOMAIN-CONTAINING PROTEIN 1"/>
    <property type="match status" value="1"/>
</dbReference>
<name>A0A381SEF2_9ZZZZ</name>
<gene>
    <name evidence="2" type="ORF">METZ01_LOCUS54753</name>
</gene>